<dbReference type="Proteomes" id="UP000254492">
    <property type="component" value="Unassembled WGS sequence"/>
</dbReference>
<gene>
    <name evidence="1" type="ORF">DWV05_00585</name>
</gene>
<evidence type="ECO:0000313" key="1">
    <source>
        <dbReference type="EMBL" id="RDS60433.1"/>
    </source>
</evidence>
<evidence type="ECO:0000313" key="2">
    <source>
        <dbReference type="Proteomes" id="UP000254492"/>
    </source>
</evidence>
<sequence length="97" mass="11325">MTEINIQQDVQQLIHDVLTDDQIKSNPELITAVTGLLTQAYSLGIFQHKLRNDEVEISCGHNSDKHELETLGEYLAKERWQKYINTINRRLIQKSKY</sequence>
<dbReference type="EMBL" id="QRAY01000001">
    <property type="protein sequence ID" value="RDS60433.1"/>
    <property type="molecule type" value="Genomic_DNA"/>
</dbReference>
<name>A0ABX9I6S6_9LACO</name>
<proteinExistence type="predicted"/>
<protein>
    <recommendedName>
        <fullName evidence="3">Phage protein</fullName>
    </recommendedName>
</protein>
<accession>A0ABX9I6S6</accession>
<organism evidence="1 2">
    <name type="scientific">Weissella thailandensis</name>
    <dbReference type="NCBI Taxonomy" id="89061"/>
    <lineage>
        <taxon>Bacteria</taxon>
        <taxon>Bacillati</taxon>
        <taxon>Bacillota</taxon>
        <taxon>Bacilli</taxon>
        <taxon>Lactobacillales</taxon>
        <taxon>Lactobacillaceae</taxon>
        <taxon>Weissella</taxon>
    </lineage>
</organism>
<comment type="caution">
    <text evidence="1">The sequence shown here is derived from an EMBL/GenBank/DDBJ whole genome shotgun (WGS) entry which is preliminary data.</text>
</comment>
<evidence type="ECO:0008006" key="3">
    <source>
        <dbReference type="Google" id="ProtNLM"/>
    </source>
</evidence>
<keyword evidence="2" id="KW-1185">Reference proteome</keyword>
<reference evidence="1 2" key="1">
    <citation type="submission" date="2018-07" db="EMBL/GenBank/DDBJ databases">
        <title>Genome-based reclassification of Weissella jogaejeotgali as Weissella thailandensis.</title>
        <authorList>
            <person name="Chun J."/>
            <person name="Kim B.-Y."/>
            <person name="Kwak M.-J."/>
        </authorList>
    </citation>
    <scope>NUCLEOTIDE SEQUENCE [LARGE SCALE GENOMIC DNA]</scope>
    <source>
        <strain evidence="1 2">KCTC 3751</strain>
    </source>
</reference>
<dbReference type="RefSeq" id="WP_115470257.1">
    <property type="nucleotide sequence ID" value="NZ_BJEC01000037.1"/>
</dbReference>